<keyword evidence="1" id="KW-0812">Transmembrane</keyword>
<gene>
    <name evidence="2" type="ORF">H9742_12680</name>
</gene>
<dbReference type="InterPro" id="IPR021215">
    <property type="entry name" value="DUF2752"/>
</dbReference>
<dbReference type="AlphaFoldDB" id="A0A9D1UD93"/>
<keyword evidence="1" id="KW-1133">Transmembrane helix</keyword>
<protein>
    <submittedName>
        <fullName evidence="2">DUF2752 domain-containing protein</fullName>
    </submittedName>
</protein>
<comment type="caution">
    <text evidence="2">The sequence shown here is derived from an EMBL/GenBank/DDBJ whole genome shotgun (WGS) entry which is preliminary data.</text>
</comment>
<accession>A0A9D1UD93</accession>
<reference evidence="2" key="2">
    <citation type="submission" date="2021-04" db="EMBL/GenBank/DDBJ databases">
        <authorList>
            <person name="Gilroy R."/>
        </authorList>
    </citation>
    <scope>NUCLEOTIDE SEQUENCE</scope>
    <source>
        <strain evidence="2">CHK195-6426</strain>
    </source>
</reference>
<dbReference type="EMBL" id="DXGH01000071">
    <property type="protein sequence ID" value="HIW82351.1"/>
    <property type="molecule type" value="Genomic_DNA"/>
</dbReference>
<feature type="transmembrane region" description="Helical" evidence="1">
    <location>
        <begin position="80"/>
        <end position="101"/>
    </location>
</feature>
<evidence type="ECO:0000256" key="1">
    <source>
        <dbReference type="SAM" id="Phobius"/>
    </source>
</evidence>
<evidence type="ECO:0000313" key="2">
    <source>
        <dbReference type="EMBL" id="HIW82351.1"/>
    </source>
</evidence>
<organism evidence="2 3">
    <name type="scientific">Candidatus Acetatifactor stercoripullorum</name>
    <dbReference type="NCBI Taxonomy" id="2838414"/>
    <lineage>
        <taxon>Bacteria</taxon>
        <taxon>Bacillati</taxon>
        <taxon>Bacillota</taxon>
        <taxon>Clostridia</taxon>
        <taxon>Lachnospirales</taxon>
        <taxon>Lachnospiraceae</taxon>
        <taxon>Acetatifactor</taxon>
    </lineage>
</organism>
<proteinExistence type="predicted"/>
<evidence type="ECO:0000313" key="3">
    <source>
        <dbReference type="Proteomes" id="UP000824265"/>
    </source>
</evidence>
<keyword evidence="1" id="KW-0472">Membrane</keyword>
<reference evidence="2" key="1">
    <citation type="journal article" date="2021" name="PeerJ">
        <title>Extensive microbial diversity within the chicken gut microbiome revealed by metagenomics and culture.</title>
        <authorList>
            <person name="Gilroy R."/>
            <person name="Ravi A."/>
            <person name="Getino M."/>
            <person name="Pursley I."/>
            <person name="Horton D.L."/>
            <person name="Alikhan N.F."/>
            <person name="Baker D."/>
            <person name="Gharbi K."/>
            <person name="Hall N."/>
            <person name="Watson M."/>
            <person name="Adriaenssens E.M."/>
            <person name="Foster-Nyarko E."/>
            <person name="Jarju S."/>
            <person name="Secka A."/>
            <person name="Antonio M."/>
            <person name="Oren A."/>
            <person name="Chaudhuri R.R."/>
            <person name="La Ragione R."/>
            <person name="Hildebrand F."/>
            <person name="Pallen M.J."/>
        </authorList>
    </citation>
    <scope>NUCLEOTIDE SEQUENCE</scope>
    <source>
        <strain evidence="2">CHK195-6426</strain>
    </source>
</reference>
<feature type="transmembrane region" description="Helical" evidence="1">
    <location>
        <begin position="40"/>
        <end position="59"/>
    </location>
</feature>
<dbReference type="Proteomes" id="UP000824265">
    <property type="component" value="Unassembled WGS sequence"/>
</dbReference>
<dbReference type="Pfam" id="PF10825">
    <property type="entry name" value="DUF2752"/>
    <property type="match status" value="1"/>
</dbReference>
<sequence length="105" mass="12075">MPKLSVFPCFFYHVLGIYCPGCGGTRAIGALLQGKPLLSFWYHPLVPYTVVLFGGFMLTQTLERVHFAKVRGWRFHNWHMYGAVVLLTANWIIKNLLLHLFHVSL</sequence>
<name>A0A9D1UD93_9FIRM</name>